<sequence length="170" mass="18416">MKITVLAGSPRNVNTTAMVEAFKEGAEGAGHEVTVLNVGKMKIAGCLACEYCHTKGDGECVQKDDMAKVYPALKECDALVLASPIYYFTLTAQIQAAIQRIYAIDHPPKATKAAMMLTSMSPDVYEGAIGEYKGILEYMGLEDRGVVMIKDPENGTDEALDKCRELGKNM</sequence>
<dbReference type="AlphaFoldDB" id="A0A9D1N559"/>
<evidence type="ECO:0000256" key="2">
    <source>
        <dbReference type="ARBA" id="ARBA00022643"/>
    </source>
</evidence>
<protein>
    <submittedName>
        <fullName evidence="4">Flavodoxin family protein</fullName>
    </submittedName>
</protein>
<reference evidence="4" key="1">
    <citation type="submission" date="2020-10" db="EMBL/GenBank/DDBJ databases">
        <authorList>
            <person name="Gilroy R."/>
        </authorList>
    </citation>
    <scope>NUCLEOTIDE SEQUENCE</scope>
    <source>
        <strain evidence="4">ChiSjej4B22-8349</strain>
    </source>
</reference>
<dbReference type="Proteomes" id="UP000824130">
    <property type="component" value="Unassembled WGS sequence"/>
</dbReference>
<dbReference type="PANTHER" id="PTHR43278">
    <property type="entry name" value="NAD(P)H-DEPENDENT FMN-CONTAINING OXIDOREDUCTASE YWQN-RELATED"/>
    <property type="match status" value="1"/>
</dbReference>
<evidence type="ECO:0000259" key="3">
    <source>
        <dbReference type="Pfam" id="PF03358"/>
    </source>
</evidence>
<dbReference type="InterPro" id="IPR051796">
    <property type="entry name" value="ISF_SsuE-like"/>
</dbReference>
<keyword evidence="1" id="KW-0285">Flavoprotein</keyword>
<organism evidence="4 5">
    <name type="scientific">Candidatus Allocopromorpha excrementipullorum</name>
    <dbReference type="NCBI Taxonomy" id="2840743"/>
    <lineage>
        <taxon>Bacteria</taxon>
        <taxon>Bacillati</taxon>
        <taxon>Bacillota</taxon>
        <taxon>Clostridia</taxon>
        <taxon>Eubacteriales</taxon>
        <taxon>Eubacteriaceae</taxon>
        <taxon>Eubacteriaceae incertae sedis</taxon>
        <taxon>Candidatus Allocopromorpha</taxon>
    </lineage>
</organism>
<reference evidence="4" key="2">
    <citation type="journal article" date="2021" name="PeerJ">
        <title>Extensive microbial diversity within the chicken gut microbiome revealed by metagenomics and culture.</title>
        <authorList>
            <person name="Gilroy R."/>
            <person name="Ravi A."/>
            <person name="Getino M."/>
            <person name="Pursley I."/>
            <person name="Horton D.L."/>
            <person name="Alikhan N.F."/>
            <person name="Baker D."/>
            <person name="Gharbi K."/>
            <person name="Hall N."/>
            <person name="Watson M."/>
            <person name="Adriaenssens E.M."/>
            <person name="Foster-Nyarko E."/>
            <person name="Jarju S."/>
            <person name="Secka A."/>
            <person name="Antonio M."/>
            <person name="Oren A."/>
            <person name="Chaudhuri R.R."/>
            <person name="La Ragione R."/>
            <person name="Hildebrand F."/>
            <person name="Pallen M.J."/>
        </authorList>
    </citation>
    <scope>NUCLEOTIDE SEQUENCE</scope>
    <source>
        <strain evidence="4">ChiSjej4B22-8349</strain>
    </source>
</reference>
<dbReference type="PANTHER" id="PTHR43278:SF2">
    <property type="entry name" value="IRON-SULFUR FLAVOPROTEIN"/>
    <property type="match status" value="1"/>
</dbReference>
<dbReference type="InterPro" id="IPR029039">
    <property type="entry name" value="Flavoprotein-like_sf"/>
</dbReference>
<evidence type="ECO:0000313" key="5">
    <source>
        <dbReference type="Proteomes" id="UP000824130"/>
    </source>
</evidence>
<name>A0A9D1N559_9FIRM</name>
<dbReference type="EMBL" id="DVOB01000025">
    <property type="protein sequence ID" value="HIU95280.1"/>
    <property type="molecule type" value="Genomic_DNA"/>
</dbReference>
<keyword evidence="2" id="KW-0288">FMN</keyword>
<dbReference type="Gene3D" id="3.40.50.360">
    <property type="match status" value="1"/>
</dbReference>
<dbReference type="InterPro" id="IPR005025">
    <property type="entry name" value="FMN_Rdtase-like_dom"/>
</dbReference>
<dbReference type="GO" id="GO:0016491">
    <property type="term" value="F:oxidoreductase activity"/>
    <property type="evidence" value="ECO:0007669"/>
    <property type="project" value="InterPro"/>
</dbReference>
<gene>
    <name evidence="4" type="ORF">IAD25_01020</name>
</gene>
<proteinExistence type="predicted"/>
<evidence type="ECO:0000313" key="4">
    <source>
        <dbReference type="EMBL" id="HIU95280.1"/>
    </source>
</evidence>
<dbReference type="Pfam" id="PF03358">
    <property type="entry name" value="FMN_red"/>
    <property type="match status" value="1"/>
</dbReference>
<dbReference type="SUPFAM" id="SSF52218">
    <property type="entry name" value="Flavoproteins"/>
    <property type="match status" value="1"/>
</dbReference>
<feature type="domain" description="NADPH-dependent FMN reductase-like" evidence="3">
    <location>
        <begin position="1"/>
        <end position="121"/>
    </location>
</feature>
<accession>A0A9D1N559</accession>
<comment type="caution">
    <text evidence="4">The sequence shown here is derived from an EMBL/GenBank/DDBJ whole genome shotgun (WGS) entry which is preliminary data.</text>
</comment>
<evidence type="ECO:0000256" key="1">
    <source>
        <dbReference type="ARBA" id="ARBA00022630"/>
    </source>
</evidence>